<dbReference type="Pfam" id="PF00072">
    <property type="entry name" value="Response_reg"/>
    <property type="match status" value="1"/>
</dbReference>
<dbReference type="SMART" id="SM00471">
    <property type="entry name" value="HDc"/>
    <property type="match status" value="1"/>
</dbReference>
<gene>
    <name evidence="5" type="ORF">N47_F15250</name>
</gene>
<protein>
    <recommendedName>
        <fullName evidence="6">Response regulator receiver modulated metal dependent phosphohydrolase</fullName>
    </recommendedName>
</protein>
<dbReference type="AlphaFoldDB" id="E1YGY6"/>
<dbReference type="Gene3D" id="3.30.450.40">
    <property type="match status" value="1"/>
</dbReference>
<evidence type="ECO:0000259" key="2">
    <source>
        <dbReference type="PROSITE" id="PS50110"/>
    </source>
</evidence>
<dbReference type="CDD" id="cd00077">
    <property type="entry name" value="HDc"/>
    <property type="match status" value="1"/>
</dbReference>
<name>E1YGY6_9BACT</name>
<dbReference type="InterPro" id="IPR006674">
    <property type="entry name" value="HD_domain"/>
</dbReference>
<dbReference type="PROSITE" id="PS50110">
    <property type="entry name" value="RESPONSE_REGULATORY"/>
    <property type="match status" value="1"/>
</dbReference>
<dbReference type="InterPro" id="IPR006675">
    <property type="entry name" value="HDIG_dom"/>
</dbReference>
<sequence>MKECLNIIIVDDEYSILHIFKEYLEATTSYRIITETNGLIALEIIKQQKIDCCFLDISMPEIDGIELAKQIHLYDNTIPIVMITGHPTADNAIKTLKNGVVDFLTKPFEMSKIPQTIQRVMKERELFVNSILLKEATEKNREIVKINLELQQKVKEVEVINLILRKLENPQGTSGLLNTLVELASEITKCDEAYFCFFDKNHNDPTILAFYPKNDNGHTAGIETIVKHNIKKVADEGIPLIIKSNNKYNSTMAIPLKIKSNVFGILVLFNKDKSRYFIKKDLYYMNFLLNKASSLVENQVLYENIFENLFSTLYAFVKIIEAKDPYTKQHSYRVSLYARSIGNTIGCSQEDIEKLNICGLLHDIGKIGTPDSILLKPGKLSDEEYDIIKKHPIIGSNIIGQLCMWFDECKIIHHHHERFDGKGYPDGLKKEDIPILSRILSVADVYDALTSDRSYRRKMEDYVALNIIRENSGSQFDPTVVDAFFESYNRNDFQTLLTEVNNDPIEQEHYLSFYRELHKN</sequence>
<dbReference type="PANTHER" id="PTHR45228:SF4">
    <property type="entry name" value="LIPOPROTEIN"/>
    <property type="match status" value="1"/>
</dbReference>
<feature type="domain" description="Response regulatory" evidence="2">
    <location>
        <begin position="6"/>
        <end position="121"/>
    </location>
</feature>
<evidence type="ECO:0000313" key="5">
    <source>
        <dbReference type="EMBL" id="CBX29830.1"/>
    </source>
</evidence>
<dbReference type="PANTHER" id="PTHR45228">
    <property type="entry name" value="CYCLIC DI-GMP PHOSPHODIESTERASE TM_0186-RELATED"/>
    <property type="match status" value="1"/>
</dbReference>
<dbReference type="Pfam" id="PF13487">
    <property type="entry name" value="HD_5"/>
    <property type="match status" value="1"/>
</dbReference>
<dbReference type="PROSITE" id="PS51832">
    <property type="entry name" value="HD_GYP"/>
    <property type="match status" value="1"/>
</dbReference>
<evidence type="ECO:0000259" key="4">
    <source>
        <dbReference type="PROSITE" id="PS51832"/>
    </source>
</evidence>
<feature type="domain" description="HD" evidence="3">
    <location>
        <begin position="327"/>
        <end position="449"/>
    </location>
</feature>
<feature type="domain" description="HD-GYP" evidence="4">
    <location>
        <begin position="305"/>
        <end position="500"/>
    </location>
</feature>
<dbReference type="SUPFAM" id="SSF55781">
    <property type="entry name" value="GAF domain-like"/>
    <property type="match status" value="1"/>
</dbReference>
<reference evidence="5" key="1">
    <citation type="journal article" date="2011" name="Environ. Microbiol.">
        <title>Genomic insights into the metabolic potential of the polycyclic aromatic hydrocarbon degrading sulfate-reducing Deltaproteobacterium N47.</title>
        <authorList>
            <person name="Bergmann F."/>
            <person name="Selesi D."/>
            <person name="Weinmaier T."/>
            <person name="Tischler P."/>
            <person name="Rattei T."/>
            <person name="Meckenstock R.U."/>
        </authorList>
    </citation>
    <scope>NUCLEOTIDE SEQUENCE</scope>
</reference>
<organism evidence="5">
    <name type="scientific">uncultured Desulfobacterium sp</name>
    <dbReference type="NCBI Taxonomy" id="201089"/>
    <lineage>
        <taxon>Bacteria</taxon>
        <taxon>Pseudomonadati</taxon>
        <taxon>Thermodesulfobacteriota</taxon>
        <taxon>Desulfobacteria</taxon>
        <taxon>Desulfobacterales</taxon>
        <taxon>Desulfobacteriaceae</taxon>
        <taxon>Desulfobacterium</taxon>
        <taxon>environmental samples</taxon>
    </lineage>
</organism>
<feature type="modified residue" description="4-aspartylphosphate" evidence="1">
    <location>
        <position position="56"/>
    </location>
</feature>
<accession>E1YGY6</accession>
<dbReference type="SUPFAM" id="SSF109604">
    <property type="entry name" value="HD-domain/PDEase-like"/>
    <property type="match status" value="1"/>
</dbReference>
<proteinExistence type="predicted"/>
<dbReference type="Gene3D" id="1.10.3210.10">
    <property type="entry name" value="Hypothetical protein af1432"/>
    <property type="match status" value="1"/>
</dbReference>
<dbReference type="InterPro" id="IPR001789">
    <property type="entry name" value="Sig_transdc_resp-reg_receiver"/>
</dbReference>
<dbReference type="InterPro" id="IPR037522">
    <property type="entry name" value="HD_GYP_dom"/>
</dbReference>
<dbReference type="InterPro" id="IPR029016">
    <property type="entry name" value="GAF-like_dom_sf"/>
</dbReference>
<dbReference type="PROSITE" id="PS51831">
    <property type="entry name" value="HD"/>
    <property type="match status" value="1"/>
</dbReference>
<dbReference type="GO" id="GO:0000160">
    <property type="term" value="P:phosphorelay signal transduction system"/>
    <property type="evidence" value="ECO:0007669"/>
    <property type="project" value="InterPro"/>
</dbReference>
<dbReference type="EMBL" id="FR695873">
    <property type="protein sequence ID" value="CBX29830.1"/>
    <property type="molecule type" value="Genomic_DNA"/>
</dbReference>
<dbReference type="SUPFAM" id="SSF52172">
    <property type="entry name" value="CheY-like"/>
    <property type="match status" value="1"/>
</dbReference>
<evidence type="ECO:0000259" key="3">
    <source>
        <dbReference type="PROSITE" id="PS51831"/>
    </source>
</evidence>
<dbReference type="NCBIfam" id="TIGR00277">
    <property type="entry name" value="HDIG"/>
    <property type="match status" value="1"/>
</dbReference>
<keyword evidence="1" id="KW-0597">Phosphoprotein</keyword>
<dbReference type="InterPro" id="IPR003607">
    <property type="entry name" value="HD/PDEase_dom"/>
</dbReference>
<evidence type="ECO:0008006" key="6">
    <source>
        <dbReference type="Google" id="ProtNLM"/>
    </source>
</evidence>
<dbReference type="InterPro" id="IPR052020">
    <property type="entry name" value="Cyclic_di-GMP/3'3'-cGAMP_PDE"/>
</dbReference>
<dbReference type="SMART" id="SM00448">
    <property type="entry name" value="REC"/>
    <property type="match status" value="1"/>
</dbReference>
<dbReference type="Gene3D" id="3.40.50.2300">
    <property type="match status" value="1"/>
</dbReference>
<dbReference type="InterPro" id="IPR011006">
    <property type="entry name" value="CheY-like_superfamily"/>
</dbReference>
<evidence type="ECO:0000256" key="1">
    <source>
        <dbReference type="PROSITE-ProRule" id="PRU00169"/>
    </source>
</evidence>